<dbReference type="Proteomes" id="UP000230233">
    <property type="component" value="Chromosome I"/>
</dbReference>
<keyword evidence="10" id="KW-1185">Reference proteome</keyword>
<gene>
    <name evidence="9" type="primary">Cni-K07A1.9</name>
    <name evidence="9" type="synonym">Cnig_chr_I.g1431</name>
    <name evidence="9" type="ORF">B9Z55_001431</name>
</gene>
<organism evidence="9 10">
    <name type="scientific">Caenorhabditis nigoni</name>
    <dbReference type="NCBI Taxonomy" id="1611254"/>
    <lineage>
        <taxon>Eukaryota</taxon>
        <taxon>Metazoa</taxon>
        <taxon>Ecdysozoa</taxon>
        <taxon>Nematoda</taxon>
        <taxon>Chromadorea</taxon>
        <taxon>Rhabditida</taxon>
        <taxon>Rhabditina</taxon>
        <taxon>Rhabditomorpha</taxon>
        <taxon>Rhabditoidea</taxon>
        <taxon>Rhabditidae</taxon>
        <taxon>Peloderinae</taxon>
        <taxon>Caenorhabditis</taxon>
    </lineage>
</organism>
<sequence>MVTSFLEYLTTNDRNSCGYCKNEQGERTPDSSVTSALSIVQISHDDMMRFEAAGWSTSSPSPYQSSRQDFYCVTIHLAIIQNMTISLQNSYTLTGGAWAHNMNAKDYGRLLDMGWRRSGRYLYKPNNRLTCCPQFTIRLDVTKFKMSRSQKRAMRHMNEFLATGKRPVCGIKEEDSVEKNARKSNLTSAETNSTSHQEPPSKKMKDSDRPVLTKKEIRNKRFFEKCQQKNLDPEEVRAERKAKDAARQRTIQSYIDEACPDWKHKLEIKIVPVDSREFDERINESFDLYKKYQTTIHKDHHCRFAGFRKFLCDSPLSLEKRDGVELGSFHMWFLLDEKIIAVSVLDVLPQCVSAKYMFYDPDYSFLSLGTYTALREIDVTKRFQQTCPYLRYYYMGYYIHSCPKMRYKAKFRPSDLLCEKSKTWLTFDACKELLDKSTNSNGFTEFRPEEPQPIPLDVDDILVYSKREILTFAQALIRFPEMADNNEFLQKVRELTILVGPELSEAVYFFNEFNS</sequence>
<dbReference type="OrthoDB" id="74183at2759"/>
<dbReference type="GO" id="GO:0005737">
    <property type="term" value="C:cytoplasm"/>
    <property type="evidence" value="ECO:0007669"/>
    <property type="project" value="TreeGrafter"/>
</dbReference>
<dbReference type="InterPro" id="IPR017137">
    <property type="entry name" value="Arg-tRNA-P_Trfase_1_euk"/>
</dbReference>
<reference evidence="10" key="1">
    <citation type="submission" date="2017-10" db="EMBL/GenBank/DDBJ databases">
        <title>Rapid genome shrinkage in a self-fertile nematode reveals novel sperm competition proteins.</title>
        <authorList>
            <person name="Yin D."/>
            <person name="Schwarz E.M."/>
            <person name="Thomas C.G."/>
            <person name="Felde R.L."/>
            <person name="Korf I.F."/>
            <person name="Cutter A.D."/>
            <person name="Schartner C.M."/>
            <person name="Ralston E.J."/>
            <person name="Meyer B.J."/>
            <person name="Haag E.S."/>
        </authorList>
    </citation>
    <scope>NUCLEOTIDE SEQUENCE [LARGE SCALE GENOMIC DNA]</scope>
    <source>
        <strain evidence="10">JU1422</strain>
    </source>
</reference>
<keyword evidence="2 5" id="KW-0808">Transferase</keyword>
<dbReference type="PANTHER" id="PTHR21367:SF1">
    <property type="entry name" value="ARGINYL-TRNA--PROTEIN TRANSFERASE 1"/>
    <property type="match status" value="1"/>
</dbReference>
<dbReference type="InterPro" id="IPR030700">
    <property type="entry name" value="N-end_Aminoacyl_Trfase"/>
</dbReference>
<dbReference type="InterPro" id="IPR016181">
    <property type="entry name" value="Acyl_CoA_acyltransferase"/>
</dbReference>
<comment type="catalytic activity">
    <reaction evidence="5">
        <text>an N-terminal L-alpha-aminoacyl-[protein] + L-arginyl-tRNA(Arg) = an N-terminal L-arginyl-L-aminoacyl-[protein] + tRNA(Arg) + H(+)</text>
        <dbReference type="Rhea" id="RHEA:10208"/>
        <dbReference type="Rhea" id="RHEA-COMP:9658"/>
        <dbReference type="Rhea" id="RHEA-COMP:9673"/>
        <dbReference type="Rhea" id="RHEA-COMP:10636"/>
        <dbReference type="Rhea" id="RHEA-COMP:10638"/>
        <dbReference type="ChEBI" id="CHEBI:15378"/>
        <dbReference type="ChEBI" id="CHEBI:78442"/>
        <dbReference type="ChEBI" id="CHEBI:78513"/>
        <dbReference type="ChEBI" id="CHEBI:78597"/>
        <dbReference type="ChEBI" id="CHEBI:83562"/>
        <dbReference type="EC" id="2.3.2.8"/>
    </reaction>
</comment>
<comment type="function">
    <text evidence="5">Involved in the post-translational conjugation of arginine to the N-terminal aspartate or glutamate of a protein. This arginylation is required for degradation of the protein via the ubiquitin pathway.</text>
</comment>
<evidence type="ECO:0000256" key="1">
    <source>
        <dbReference type="ARBA" id="ARBA00009991"/>
    </source>
</evidence>
<evidence type="ECO:0000313" key="10">
    <source>
        <dbReference type="Proteomes" id="UP000230233"/>
    </source>
</evidence>
<dbReference type="GO" id="GO:0004057">
    <property type="term" value="F:arginyl-tRNA--protein transferase activity"/>
    <property type="evidence" value="ECO:0007669"/>
    <property type="project" value="UniProtKB-EC"/>
</dbReference>
<accession>A0A2G5VFN7</accession>
<dbReference type="Pfam" id="PF04376">
    <property type="entry name" value="ATE_N"/>
    <property type="match status" value="1"/>
</dbReference>
<feature type="compositionally biased region" description="Polar residues" evidence="6">
    <location>
        <begin position="183"/>
        <end position="198"/>
    </location>
</feature>
<dbReference type="EC" id="2.3.2.8" evidence="5"/>
<feature type="compositionally biased region" description="Basic and acidic residues" evidence="6">
    <location>
        <begin position="199"/>
        <end position="211"/>
    </location>
</feature>
<dbReference type="PIRSF" id="PIRSF037207">
    <property type="entry name" value="ATE1_euk"/>
    <property type="match status" value="1"/>
</dbReference>
<dbReference type="PANTHER" id="PTHR21367">
    <property type="entry name" value="ARGININE-TRNA-PROTEIN TRANSFERASE 1"/>
    <property type="match status" value="1"/>
</dbReference>
<evidence type="ECO:0000259" key="7">
    <source>
        <dbReference type="Pfam" id="PF04376"/>
    </source>
</evidence>
<proteinExistence type="inferred from homology"/>
<evidence type="ECO:0000256" key="2">
    <source>
        <dbReference type="ARBA" id="ARBA00022679"/>
    </source>
</evidence>
<feature type="region of interest" description="Disordered" evidence="6">
    <location>
        <begin position="174"/>
        <end position="211"/>
    </location>
</feature>
<feature type="domain" description="N-end rule aminoacyl transferase C-terminal" evidence="8">
    <location>
        <begin position="284"/>
        <end position="418"/>
    </location>
</feature>
<dbReference type="STRING" id="1611254.A0A2G5VFN7"/>
<dbReference type="SUPFAM" id="SSF55729">
    <property type="entry name" value="Acyl-CoA N-acyltransferases (Nat)"/>
    <property type="match status" value="1"/>
</dbReference>
<evidence type="ECO:0000256" key="5">
    <source>
        <dbReference type="PIRNR" id="PIRNR037207"/>
    </source>
</evidence>
<evidence type="ECO:0000256" key="6">
    <source>
        <dbReference type="SAM" id="MobiDB-lite"/>
    </source>
</evidence>
<dbReference type="EMBL" id="PDUG01000001">
    <property type="protein sequence ID" value="PIC50589.1"/>
    <property type="molecule type" value="Genomic_DNA"/>
</dbReference>
<feature type="domain" description="N-end aminoacyl transferase N-terminal" evidence="7">
    <location>
        <begin position="16"/>
        <end position="152"/>
    </location>
</feature>
<evidence type="ECO:0000259" key="8">
    <source>
        <dbReference type="Pfam" id="PF04377"/>
    </source>
</evidence>
<keyword evidence="4 5" id="KW-0012">Acyltransferase</keyword>
<dbReference type="AlphaFoldDB" id="A0A2G5VFN7"/>
<comment type="similarity">
    <text evidence="1 5">Belongs to the R-transferase family.</text>
</comment>
<evidence type="ECO:0000256" key="4">
    <source>
        <dbReference type="ARBA" id="ARBA00023315"/>
    </source>
</evidence>
<dbReference type="Pfam" id="PF04377">
    <property type="entry name" value="ATE_C"/>
    <property type="match status" value="1"/>
</dbReference>
<comment type="caution">
    <text evidence="9">The sequence shown here is derived from an EMBL/GenBank/DDBJ whole genome shotgun (WGS) entry which is preliminary data.</text>
</comment>
<evidence type="ECO:0000313" key="9">
    <source>
        <dbReference type="EMBL" id="PIC50589.1"/>
    </source>
</evidence>
<keyword evidence="3 5" id="KW-0833">Ubl conjugation pathway</keyword>
<dbReference type="InterPro" id="IPR007472">
    <property type="entry name" value="N-end_Aminoacyl_Trfase_C"/>
</dbReference>
<evidence type="ECO:0000256" key="3">
    <source>
        <dbReference type="ARBA" id="ARBA00022786"/>
    </source>
</evidence>
<name>A0A2G5VFN7_9PELO</name>
<protein>
    <recommendedName>
        <fullName evidence="5">Arginyl-tRNA--protein transferase 1</fullName>
        <shortName evidence="5">Arginyltransferase 1</shortName>
        <shortName evidence="5">R-transferase 1</shortName>
        <ecNumber evidence="5">2.3.2.8</ecNumber>
    </recommendedName>
    <alternativeName>
        <fullName evidence="5">Arginine-tRNA--protein transferase 1</fullName>
    </alternativeName>
</protein>
<dbReference type="InterPro" id="IPR007471">
    <property type="entry name" value="N-end_Aminoacyl_Trfase_N"/>
</dbReference>